<feature type="domain" description="BD-FAE-like" evidence="3">
    <location>
        <begin position="47"/>
        <end position="232"/>
    </location>
</feature>
<dbReference type="SUPFAM" id="SSF53474">
    <property type="entry name" value="alpha/beta-Hydrolases"/>
    <property type="match status" value="1"/>
</dbReference>
<reference evidence="4" key="1">
    <citation type="submission" date="2021-04" db="EMBL/GenBank/DDBJ databases">
        <title>Ouciella asimina sp. nov., isolated from the surface seawater in the hydrothermal field of Okinawa Trough.</title>
        <authorList>
            <person name="Shuang W."/>
        </authorList>
    </citation>
    <scope>NUCLEOTIDE SEQUENCE</scope>
    <source>
        <strain evidence="4">LXI357</strain>
    </source>
</reference>
<dbReference type="InterPro" id="IPR050300">
    <property type="entry name" value="GDXG_lipolytic_enzyme"/>
</dbReference>
<dbReference type="InterPro" id="IPR029058">
    <property type="entry name" value="AB_hydrolase_fold"/>
</dbReference>
<dbReference type="PANTHER" id="PTHR48081:SF6">
    <property type="entry name" value="PEPTIDASE S9 PROLYL OLIGOPEPTIDASE CATALYTIC DOMAIN-CONTAINING PROTEIN"/>
    <property type="match status" value="1"/>
</dbReference>
<evidence type="ECO:0000256" key="1">
    <source>
        <dbReference type="ARBA" id="ARBA00022801"/>
    </source>
</evidence>
<proteinExistence type="predicted"/>
<dbReference type="PANTHER" id="PTHR48081">
    <property type="entry name" value="AB HYDROLASE SUPERFAMILY PROTEIN C4A8.06C"/>
    <property type="match status" value="1"/>
</dbReference>
<protein>
    <submittedName>
        <fullName evidence="4">Alpha/beta hydrolase</fullName>
    </submittedName>
</protein>
<dbReference type="Pfam" id="PF20434">
    <property type="entry name" value="BD-FAE"/>
    <property type="match status" value="1"/>
</dbReference>
<evidence type="ECO:0000259" key="3">
    <source>
        <dbReference type="Pfam" id="PF20434"/>
    </source>
</evidence>
<gene>
    <name evidence="4" type="ORF">J7S20_05335</name>
</gene>
<dbReference type="AlphaFoldDB" id="A0A8T4IFT6"/>
<organism evidence="4 5">
    <name type="scientific">Stakelama marina</name>
    <dbReference type="NCBI Taxonomy" id="2826939"/>
    <lineage>
        <taxon>Bacteria</taxon>
        <taxon>Pseudomonadati</taxon>
        <taxon>Pseudomonadota</taxon>
        <taxon>Alphaproteobacteria</taxon>
        <taxon>Sphingomonadales</taxon>
        <taxon>Sphingomonadaceae</taxon>
        <taxon>Stakelama</taxon>
    </lineage>
</organism>
<comment type="caution">
    <text evidence="4">The sequence shown here is derived from an EMBL/GenBank/DDBJ whole genome shotgun (WGS) entry which is preliminary data.</text>
</comment>
<dbReference type="EMBL" id="JAGRQC010000001">
    <property type="protein sequence ID" value="MBR0551925.1"/>
    <property type="molecule type" value="Genomic_DNA"/>
</dbReference>
<evidence type="ECO:0000256" key="2">
    <source>
        <dbReference type="SAM" id="MobiDB-lite"/>
    </source>
</evidence>
<name>A0A8T4IFT6_9SPHN</name>
<dbReference type="Gene3D" id="3.40.50.1820">
    <property type="entry name" value="alpha/beta hydrolase"/>
    <property type="match status" value="1"/>
</dbReference>
<feature type="region of interest" description="Disordered" evidence="2">
    <location>
        <begin position="1"/>
        <end position="40"/>
    </location>
</feature>
<keyword evidence="5" id="KW-1185">Reference proteome</keyword>
<sequence>MANAPLSTERFRLWPETPPGGPPAANRKGTAEPTVSVYRPPRPDGRGVVVFPGGGYVFVSQVGEGANIARALAPFGITTFVVDYRLPVDGWNRRYDVPLQDAQRAIRLVRRHADRYRIDPKKLGIMGFSAGGHLGSVAVTAYDDEVYKPVDFADTLSARPAFGGLFYPVTTLTVVPPRSQSRRNLLGPDPAPSLITRYSAVERVTVRTPPLFLCHAMDDPIVPYWMSTGLAKAARARGVAVEMHLLETGGHGFGASLPPDLTGSRWPEMFALWTKRHTR</sequence>
<dbReference type="Proteomes" id="UP000676996">
    <property type="component" value="Unassembled WGS sequence"/>
</dbReference>
<evidence type="ECO:0000313" key="5">
    <source>
        <dbReference type="Proteomes" id="UP000676996"/>
    </source>
</evidence>
<keyword evidence="1 4" id="KW-0378">Hydrolase</keyword>
<evidence type="ECO:0000313" key="4">
    <source>
        <dbReference type="EMBL" id="MBR0551925.1"/>
    </source>
</evidence>
<dbReference type="InterPro" id="IPR049492">
    <property type="entry name" value="BD-FAE-like_dom"/>
</dbReference>
<dbReference type="GO" id="GO:0016787">
    <property type="term" value="F:hydrolase activity"/>
    <property type="evidence" value="ECO:0007669"/>
    <property type="project" value="UniProtKB-KW"/>
</dbReference>
<accession>A0A8T4IFT6</accession>
<dbReference type="RefSeq" id="WP_284053182.1">
    <property type="nucleotide sequence ID" value="NZ_JAGRQC010000001.1"/>
</dbReference>